<protein>
    <recommendedName>
        <fullName evidence="4 13">CRISPR-associated exonuclease Cas4</fullName>
        <ecNumber evidence="3 13">3.1.12.1</ecNumber>
    </recommendedName>
</protein>
<name>A0A0B7MIC1_9FIRM</name>
<proteinExistence type="inferred from homology"/>
<dbReference type="GO" id="GO:0004527">
    <property type="term" value="F:exonuclease activity"/>
    <property type="evidence" value="ECO:0007669"/>
    <property type="project" value="UniProtKB-KW"/>
</dbReference>
<organism evidence="15 16">
    <name type="scientific">Syntrophaceticus schinkii</name>
    <dbReference type="NCBI Taxonomy" id="499207"/>
    <lineage>
        <taxon>Bacteria</taxon>
        <taxon>Bacillati</taxon>
        <taxon>Bacillota</taxon>
        <taxon>Clostridia</taxon>
        <taxon>Thermoanaerobacterales</taxon>
        <taxon>Thermoanaerobacterales Family III. Incertae Sedis</taxon>
        <taxon>Syntrophaceticus</taxon>
    </lineage>
</organism>
<dbReference type="PANTHER" id="PTHR36531">
    <property type="entry name" value="CRISPR-ASSOCIATED EXONUCLEASE CAS4"/>
    <property type="match status" value="1"/>
</dbReference>
<keyword evidence="16" id="KW-1185">Reference proteome</keyword>
<evidence type="ECO:0000256" key="9">
    <source>
        <dbReference type="ARBA" id="ARBA00023004"/>
    </source>
</evidence>
<dbReference type="AlphaFoldDB" id="A0A0B7MIC1"/>
<keyword evidence="7 13" id="KW-0378">Hydrolase</keyword>
<dbReference type="EC" id="3.1.12.1" evidence="3 13"/>
<evidence type="ECO:0000256" key="13">
    <source>
        <dbReference type="RuleBase" id="RU365022"/>
    </source>
</evidence>
<feature type="domain" description="DUF83" evidence="14">
    <location>
        <begin position="15"/>
        <end position="206"/>
    </location>
</feature>
<dbReference type="OrthoDB" id="9781776at2"/>
<dbReference type="NCBIfam" id="TIGR00372">
    <property type="entry name" value="cas4"/>
    <property type="match status" value="1"/>
</dbReference>
<gene>
    <name evidence="15" type="ORF">SSCH_830005</name>
</gene>
<dbReference type="GO" id="GO:0051607">
    <property type="term" value="P:defense response to virus"/>
    <property type="evidence" value="ECO:0007669"/>
    <property type="project" value="UniProtKB-KW"/>
</dbReference>
<evidence type="ECO:0000256" key="1">
    <source>
        <dbReference type="ARBA" id="ARBA00001966"/>
    </source>
</evidence>
<accession>A0A0B7MIC1</accession>
<keyword evidence="6 13" id="KW-0479">Metal-binding</keyword>
<evidence type="ECO:0000256" key="10">
    <source>
        <dbReference type="ARBA" id="ARBA00023014"/>
    </source>
</evidence>
<comment type="function">
    <text evidence="13">CRISPR (clustered regularly interspaced short palindromic repeat) is an adaptive immune system that provides protection against mobile genetic elements (viruses, transposable elements and conjugative plasmids). CRISPR clusters contain sequences complementary to antecedent mobile elements and target invading nucleic acids. CRISPR clusters are transcribed and processed into CRISPR RNA (crRNA).</text>
</comment>
<evidence type="ECO:0000256" key="11">
    <source>
        <dbReference type="ARBA" id="ARBA00023118"/>
    </source>
</evidence>
<keyword evidence="10 13" id="KW-0411">Iron-sulfur</keyword>
<dbReference type="InterPro" id="IPR013343">
    <property type="entry name" value="CRISPR-assoc_prot_Cas4"/>
</dbReference>
<dbReference type="Pfam" id="PF01930">
    <property type="entry name" value="Cas_Cas4"/>
    <property type="match status" value="1"/>
</dbReference>
<comment type="cofactor">
    <cofactor evidence="13">
        <name>Mg(2+)</name>
        <dbReference type="ChEBI" id="CHEBI:18420"/>
    </cofactor>
    <cofactor evidence="13">
        <name>Mn(2+)</name>
        <dbReference type="ChEBI" id="CHEBI:29035"/>
    </cofactor>
    <text evidence="13">Mg(2+) or Mn(2+) required for ssDNA cleavage activity.</text>
</comment>
<evidence type="ECO:0000256" key="8">
    <source>
        <dbReference type="ARBA" id="ARBA00022839"/>
    </source>
</evidence>
<evidence type="ECO:0000256" key="7">
    <source>
        <dbReference type="ARBA" id="ARBA00022801"/>
    </source>
</evidence>
<comment type="cofactor">
    <cofactor evidence="13">
        <name>iron-sulfur cluster</name>
        <dbReference type="ChEBI" id="CHEBI:30408"/>
    </cofactor>
</comment>
<evidence type="ECO:0000256" key="3">
    <source>
        <dbReference type="ARBA" id="ARBA00012768"/>
    </source>
</evidence>
<evidence type="ECO:0000256" key="2">
    <source>
        <dbReference type="ARBA" id="ARBA00009189"/>
    </source>
</evidence>
<dbReference type="GO" id="GO:0051536">
    <property type="term" value="F:iron-sulfur cluster binding"/>
    <property type="evidence" value="ECO:0007669"/>
    <property type="project" value="UniProtKB-KW"/>
</dbReference>
<evidence type="ECO:0000256" key="5">
    <source>
        <dbReference type="ARBA" id="ARBA00022722"/>
    </source>
</evidence>
<dbReference type="RefSeq" id="WP_044666152.1">
    <property type="nucleotide sequence ID" value="NZ_CDRZ01000284.1"/>
</dbReference>
<keyword evidence="8 13" id="KW-0269">Exonuclease</keyword>
<evidence type="ECO:0000313" key="15">
    <source>
        <dbReference type="EMBL" id="CEO90384.1"/>
    </source>
</evidence>
<evidence type="ECO:0000256" key="6">
    <source>
        <dbReference type="ARBA" id="ARBA00022723"/>
    </source>
</evidence>
<dbReference type="Gene3D" id="3.90.320.10">
    <property type="match status" value="1"/>
</dbReference>
<dbReference type="InterPro" id="IPR011604">
    <property type="entry name" value="PDDEXK-like_dom_sf"/>
</dbReference>
<comment type="similarity">
    <text evidence="2 13">Belongs to the CRISPR-associated exonuclease Cas4 family.</text>
</comment>
<keyword evidence="12 13" id="KW-0464">Manganese</keyword>
<evidence type="ECO:0000256" key="12">
    <source>
        <dbReference type="ARBA" id="ARBA00023211"/>
    </source>
</evidence>
<keyword evidence="9 13" id="KW-0408">Iron</keyword>
<dbReference type="PANTHER" id="PTHR36531:SF6">
    <property type="entry name" value="DNA REPLICATION ATP-DEPENDENT HELICASE_NUCLEASE DNA2"/>
    <property type="match status" value="1"/>
</dbReference>
<dbReference type="Proteomes" id="UP000046155">
    <property type="component" value="Unassembled WGS sequence"/>
</dbReference>
<comment type="cofactor">
    <cofactor evidence="1">
        <name>[4Fe-4S] cluster</name>
        <dbReference type="ChEBI" id="CHEBI:49883"/>
    </cofactor>
</comment>
<evidence type="ECO:0000259" key="14">
    <source>
        <dbReference type="Pfam" id="PF01930"/>
    </source>
</evidence>
<sequence>MERFYSDEDYLLLSGIQHMAFCERQWALIHIEQAWAENVRTIEGKYLHERADDSFEDETRKDIRVVRAMPLLSHKLGFRGVADVVEFHRIEEVSEGVAIRLKSRKGWWRPYPVEYKRGRPKRDDRDAVQLCAQAMALEEMLTVAIDSGFLYYGQIRRREHIVFDKALRDRVDELSKKMHEMMDKGKTPKAAKGKHCSLCSLKEICQPKLTIRHRSVEKYLARMVDLGVKDY</sequence>
<keyword evidence="5 13" id="KW-0540">Nuclease</keyword>
<evidence type="ECO:0000256" key="4">
    <source>
        <dbReference type="ARBA" id="ARBA00020049"/>
    </source>
</evidence>
<keyword evidence="11 13" id="KW-0051">Antiviral defense</keyword>
<dbReference type="InterPro" id="IPR051827">
    <property type="entry name" value="Cas4_exonuclease"/>
</dbReference>
<dbReference type="EMBL" id="CDRZ01000284">
    <property type="protein sequence ID" value="CEO90384.1"/>
    <property type="molecule type" value="Genomic_DNA"/>
</dbReference>
<dbReference type="GO" id="GO:0046872">
    <property type="term" value="F:metal ion binding"/>
    <property type="evidence" value="ECO:0007669"/>
    <property type="project" value="UniProtKB-KW"/>
</dbReference>
<reference evidence="16" key="1">
    <citation type="submission" date="2015-01" db="EMBL/GenBank/DDBJ databases">
        <authorList>
            <person name="Manzoor Shahid"/>
            <person name="Zubair Saima"/>
        </authorList>
    </citation>
    <scope>NUCLEOTIDE SEQUENCE [LARGE SCALE GENOMIC DNA]</scope>
    <source>
        <strain evidence="16">Sp3</strain>
    </source>
</reference>
<dbReference type="InterPro" id="IPR022765">
    <property type="entry name" value="Dna2/Cas4_DUF83"/>
</dbReference>
<evidence type="ECO:0000313" key="16">
    <source>
        <dbReference type="Proteomes" id="UP000046155"/>
    </source>
</evidence>